<organism evidence="1 2">
    <name type="scientific">Podospora didyma</name>
    <dbReference type="NCBI Taxonomy" id="330526"/>
    <lineage>
        <taxon>Eukaryota</taxon>
        <taxon>Fungi</taxon>
        <taxon>Dikarya</taxon>
        <taxon>Ascomycota</taxon>
        <taxon>Pezizomycotina</taxon>
        <taxon>Sordariomycetes</taxon>
        <taxon>Sordariomycetidae</taxon>
        <taxon>Sordariales</taxon>
        <taxon>Podosporaceae</taxon>
        <taxon>Podospora</taxon>
    </lineage>
</organism>
<dbReference type="Proteomes" id="UP001285441">
    <property type="component" value="Unassembled WGS sequence"/>
</dbReference>
<dbReference type="PANTHER" id="PTHR28152:SF2">
    <property type="entry name" value="N-TERMINAL OF MAOC-LIKE DEHYDRATASE DOMAIN-CONTAINING PROTEIN"/>
    <property type="match status" value="1"/>
</dbReference>
<reference evidence="1" key="1">
    <citation type="journal article" date="2023" name="Mol. Phylogenet. Evol.">
        <title>Genome-scale phylogeny and comparative genomics of the fungal order Sordariales.</title>
        <authorList>
            <person name="Hensen N."/>
            <person name="Bonometti L."/>
            <person name="Westerberg I."/>
            <person name="Brannstrom I.O."/>
            <person name="Guillou S."/>
            <person name="Cros-Aarteil S."/>
            <person name="Calhoun S."/>
            <person name="Haridas S."/>
            <person name="Kuo A."/>
            <person name="Mondo S."/>
            <person name="Pangilinan J."/>
            <person name="Riley R."/>
            <person name="LaButti K."/>
            <person name="Andreopoulos B."/>
            <person name="Lipzen A."/>
            <person name="Chen C."/>
            <person name="Yan M."/>
            <person name="Daum C."/>
            <person name="Ng V."/>
            <person name="Clum A."/>
            <person name="Steindorff A."/>
            <person name="Ohm R.A."/>
            <person name="Martin F."/>
            <person name="Silar P."/>
            <person name="Natvig D.O."/>
            <person name="Lalanne C."/>
            <person name="Gautier V."/>
            <person name="Ament-Velasquez S.L."/>
            <person name="Kruys A."/>
            <person name="Hutchinson M.I."/>
            <person name="Powell A.J."/>
            <person name="Barry K."/>
            <person name="Miller A.N."/>
            <person name="Grigoriev I.V."/>
            <person name="Debuchy R."/>
            <person name="Gladieux P."/>
            <person name="Hiltunen Thoren M."/>
            <person name="Johannesson H."/>
        </authorList>
    </citation>
    <scope>NUCLEOTIDE SEQUENCE</scope>
    <source>
        <strain evidence="1">CBS 232.78</strain>
    </source>
</reference>
<sequence length="400" mass="45667">MSRTFPARSLGRQWLLVASPQTWTTPRSTSQRRSIADAWDCAKLLNDRLAGRVTYRREVLDGNQLQKLYATLGRKWETAGPRQKAIPNGFNIPPGYHLIYFTPYGFEDVLGRDGSDTQFNAPWPYTRRMWAGGKMTWQRPHVANLQVGEEVEERTWMVRATAKRSASDGDWMVVVDLEKEYWGRRGLAMTEQRSWIFKKPVSSLKLAGLKADWAAIEEAHAKEAETVLHPLGQKSGIQDMMPDDGGEYLERHLKWSPVALFRFSALTFNAHMIHYNESWTREVEGHPGPVVHGPLNLINMMDYWRDVHGTPEQLWPKEVTYRATAPIYAGEMYKFKTIAYTSESGLGPKDGARYVLRAQKNGIDCMLGEVVAHISKKTYDALSPFKNQYKQAAQQQAAEE</sequence>
<dbReference type="Gene3D" id="3.10.129.10">
    <property type="entry name" value="Hotdog Thioesterase"/>
    <property type="match status" value="1"/>
</dbReference>
<dbReference type="GO" id="GO:0005739">
    <property type="term" value="C:mitochondrion"/>
    <property type="evidence" value="ECO:0007669"/>
    <property type="project" value="TreeGrafter"/>
</dbReference>
<dbReference type="SUPFAM" id="SSF54637">
    <property type="entry name" value="Thioesterase/thiol ester dehydrase-isomerase"/>
    <property type="match status" value="1"/>
</dbReference>
<dbReference type="EMBL" id="JAULSW010000001">
    <property type="protein sequence ID" value="KAK3393965.1"/>
    <property type="molecule type" value="Genomic_DNA"/>
</dbReference>
<keyword evidence="2" id="KW-1185">Reference proteome</keyword>
<accession>A0AAE0P637</accession>
<evidence type="ECO:0000313" key="1">
    <source>
        <dbReference type="EMBL" id="KAK3393965.1"/>
    </source>
</evidence>
<dbReference type="FunFam" id="3.10.129.10:FF:000103">
    <property type="entry name" value="WGS project CABT00000000 data, contig 2.1"/>
    <property type="match status" value="1"/>
</dbReference>
<dbReference type="PANTHER" id="PTHR28152">
    <property type="entry name" value="HYDROXYACYL-THIOESTER DEHYDRATASE TYPE 2, MITOCHONDRIAL"/>
    <property type="match status" value="1"/>
</dbReference>
<dbReference type="InterPro" id="IPR029069">
    <property type="entry name" value="HotDog_dom_sf"/>
</dbReference>
<dbReference type="GO" id="GO:0019171">
    <property type="term" value="F:(3R)-hydroxyacyl-[acyl-carrier-protein] dehydratase activity"/>
    <property type="evidence" value="ECO:0007669"/>
    <property type="project" value="TreeGrafter"/>
</dbReference>
<evidence type="ECO:0000313" key="2">
    <source>
        <dbReference type="Proteomes" id="UP001285441"/>
    </source>
</evidence>
<name>A0AAE0P637_9PEZI</name>
<reference evidence="1" key="2">
    <citation type="submission" date="2023-06" db="EMBL/GenBank/DDBJ databases">
        <authorList>
            <consortium name="Lawrence Berkeley National Laboratory"/>
            <person name="Haridas S."/>
            <person name="Hensen N."/>
            <person name="Bonometti L."/>
            <person name="Westerberg I."/>
            <person name="Brannstrom I.O."/>
            <person name="Guillou S."/>
            <person name="Cros-Aarteil S."/>
            <person name="Calhoun S."/>
            <person name="Kuo A."/>
            <person name="Mondo S."/>
            <person name="Pangilinan J."/>
            <person name="Riley R."/>
            <person name="LaButti K."/>
            <person name="Andreopoulos B."/>
            <person name="Lipzen A."/>
            <person name="Chen C."/>
            <person name="Yanf M."/>
            <person name="Daum C."/>
            <person name="Ng V."/>
            <person name="Clum A."/>
            <person name="Steindorff A."/>
            <person name="Ohm R."/>
            <person name="Martin F."/>
            <person name="Silar P."/>
            <person name="Natvig D."/>
            <person name="Lalanne C."/>
            <person name="Gautier V."/>
            <person name="Ament-velasquez S.L."/>
            <person name="Kruys A."/>
            <person name="Hutchinson M.I."/>
            <person name="Powell A.J."/>
            <person name="Barry K."/>
            <person name="Miller A.N."/>
            <person name="Grigoriev I.V."/>
            <person name="Debuchy R."/>
            <person name="Gladieux P."/>
            <person name="Thoren M.H."/>
            <person name="Johannesson H."/>
        </authorList>
    </citation>
    <scope>NUCLEOTIDE SEQUENCE</scope>
    <source>
        <strain evidence="1">CBS 232.78</strain>
    </source>
</reference>
<proteinExistence type="predicted"/>
<dbReference type="InterPro" id="IPR052741">
    <property type="entry name" value="Mitochondrial_HTD2"/>
</dbReference>
<dbReference type="AlphaFoldDB" id="A0AAE0P637"/>
<protein>
    <recommendedName>
        <fullName evidence="3">N-terminal of MaoC-like dehydratase domain-containing protein</fullName>
    </recommendedName>
</protein>
<comment type="caution">
    <text evidence="1">The sequence shown here is derived from an EMBL/GenBank/DDBJ whole genome shotgun (WGS) entry which is preliminary data.</text>
</comment>
<gene>
    <name evidence="1" type="ORF">B0H63DRAFT_31391</name>
</gene>
<evidence type="ECO:0008006" key="3">
    <source>
        <dbReference type="Google" id="ProtNLM"/>
    </source>
</evidence>